<organism evidence="1 2">
    <name type="scientific">Nothophoma quercina</name>
    <dbReference type="NCBI Taxonomy" id="749835"/>
    <lineage>
        <taxon>Eukaryota</taxon>
        <taxon>Fungi</taxon>
        <taxon>Dikarya</taxon>
        <taxon>Ascomycota</taxon>
        <taxon>Pezizomycotina</taxon>
        <taxon>Dothideomycetes</taxon>
        <taxon>Pleosporomycetidae</taxon>
        <taxon>Pleosporales</taxon>
        <taxon>Pleosporineae</taxon>
        <taxon>Didymellaceae</taxon>
        <taxon>Nothophoma</taxon>
    </lineage>
</organism>
<evidence type="ECO:0000313" key="1">
    <source>
        <dbReference type="EMBL" id="KAL1597651.1"/>
    </source>
</evidence>
<dbReference type="SUPFAM" id="SSF69065">
    <property type="entry name" value="RNase III domain-like"/>
    <property type="match status" value="1"/>
</dbReference>
<reference evidence="1 2" key="1">
    <citation type="submission" date="2024-02" db="EMBL/GenBank/DDBJ databases">
        <title>De novo assembly and annotation of 12 fungi associated with fruit tree decline syndrome in Ontario, Canada.</title>
        <authorList>
            <person name="Sulman M."/>
            <person name="Ellouze W."/>
            <person name="Ilyukhin E."/>
        </authorList>
    </citation>
    <scope>NUCLEOTIDE SEQUENCE [LARGE SCALE GENOMIC DNA]</scope>
    <source>
        <strain evidence="1 2">M97-236</strain>
    </source>
</reference>
<comment type="caution">
    <text evidence="1">The sequence shown here is derived from an EMBL/GenBank/DDBJ whole genome shotgun (WGS) entry which is preliminary data.</text>
</comment>
<dbReference type="Gene3D" id="1.10.1520.10">
    <property type="entry name" value="Ribonuclease III domain"/>
    <property type="match status" value="1"/>
</dbReference>
<evidence type="ECO:0000313" key="2">
    <source>
        <dbReference type="Proteomes" id="UP001521222"/>
    </source>
</evidence>
<accession>A0ABR3QZR2</accession>
<name>A0ABR3QZR2_9PLEO</name>
<gene>
    <name evidence="1" type="ORF">SLS59_007349</name>
</gene>
<keyword evidence="2" id="KW-1185">Reference proteome</keyword>
<dbReference type="EMBL" id="JAKIXB020000025">
    <property type="protein sequence ID" value="KAL1597651.1"/>
    <property type="molecule type" value="Genomic_DNA"/>
</dbReference>
<dbReference type="Proteomes" id="UP001521222">
    <property type="component" value="Unassembled WGS sequence"/>
</dbReference>
<sequence length="150" mass="16585">MPSYHAKTKRPLPNIEDLAHGTEFVLDYQFDNERLAVSAISLGDERTRLANLPSLPSFGDNARLAAAADVSGLSELLYPKQTIRNKVLAEVVYALLGAVYEDSGDEVEMLRAAGCLGLEPVEEDLLGVEEFRYVKCEWERVLVASEESLI</sequence>
<proteinExistence type="predicted"/>
<protein>
    <recommendedName>
        <fullName evidence="3">RNase III domain-containing protein</fullName>
    </recommendedName>
</protein>
<dbReference type="InterPro" id="IPR036389">
    <property type="entry name" value="RNase_III_sf"/>
</dbReference>
<evidence type="ECO:0008006" key="3">
    <source>
        <dbReference type="Google" id="ProtNLM"/>
    </source>
</evidence>